<dbReference type="Pfam" id="PF12756">
    <property type="entry name" value="zf-C2H2_2"/>
    <property type="match status" value="1"/>
</dbReference>
<name>J4I921_9APHY</name>
<dbReference type="PANTHER" id="PTHR13182">
    <property type="entry name" value="ZINC FINGER PROTEIN 622"/>
    <property type="match status" value="1"/>
</dbReference>
<dbReference type="STRING" id="599839.J4I921"/>
<dbReference type="RefSeq" id="XP_012179684.1">
    <property type="nucleotide sequence ID" value="XM_012324294.1"/>
</dbReference>
<dbReference type="InterPro" id="IPR036236">
    <property type="entry name" value="Znf_C2H2_sf"/>
</dbReference>
<feature type="compositionally biased region" description="Polar residues" evidence="1">
    <location>
        <begin position="32"/>
        <end position="60"/>
    </location>
</feature>
<evidence type="ECO:0000259" key="2">
    <source>
        <dbReference type="PROSITE" id="PS00028"/>
    </source>
</evidence>
<dbReference type="InterPro" id="IPR041661">
    <property type="entry name" value="ZN622/Rei1/Reh1_Znf-C2H2"/>
</dbReference>
<organism evidence="3 4">
    <name type="scientific">Fibroporia radiculosa</name>
    <dbReference type="NCBI Taxonomy" id="599839"/>
    <lineage>
        <taxon>Eukaryota</taxon>
        <taxon>Fungi</taxon>
        <taxon>Dikarya</taxon>
        <taxon>Basidiomycota</taxon>
        <taxon>Agaricomycotina</taxon>
        <taxon>Agaricomycetes</taxon>
        <taxon>Polyporales</taxon>
        <taxon>Fibroporiaceae</taxon>
        <taxon>Fibroporia</taxon>
    </lineage>
</organism>
<dbReference type="HOGENOM" id="CLU_018787_1_0_1"/>
<evidence type="ECO:0000313" key="3">
    <source>
        <dbReference type="EMBL" id="CCM00401.1"/>
    </source>
</evidence>
<keyword evidence="4" id="KW-1185">Reference proteome</keyword>
<dbReference type="FunCoup" id="J4I921">
    <property type="interactions" value="263"/>
</dbReference>
<feature type="region of interest" description="Disordered" evidence="1">
    <location>
        <begin position="336"/>
        <end position="372"/>
    </location>
</feature>
<protein>
    <recommendedName>
        <fullName evidence="2">C2H2-type domain-containing protein</fullName>
    </recommendedName>
</protein>
<dbReference type="GO" id="GO:0030687">
    <property type="term" value="C:preribosome, large subunit precursor"/>
    <property type="evidence" value="ECO:0007669"/>
    <property type="project" value="TreeGrafter"/>
</dbReference>
<accession>J4I921</accession>
<gene>
    <name evidence="3" type="ORF">FIBRA_02431</name>
</gene>
<reference evidence="3 4" key="1">
    <citation type="journal article" date="2012" name="Appl. Environ. Microbiol.">
        <title>Short-read sequencing for genomic analysis of the brown rot fungus Fibroporia radiculosa.</title>
        <authorList>
            <person name="Tang J.D."/>
            <person name="Perkins A.D."/>
            <person name="Sonstegard T.S."/>
            <person name="Schroeder S.G."/>
            <person name="Burgess S.C."/>
            <person name="Diehl S.V."/>
        </authorList>
    </citation>
    <scope>NUCLEOTIDE SEQUENCE [LARGE SCALE GENOMIC DNA]</scope>
    <source>
        <strain evidence="3 4">TFFH 294</strain>
    </source>
</reference>
<dbReference type="InParanoid" id="J4I921"/>
<dbReference type="GeneID" id="24095312"/>
<dbReference type="GO" id="GO:0042273">
    <property type="term" value="P:ribosomal large subunit biogenesis"/>
    <property type="evidence" value="ECO:0007669"/>
    <property type="project" value="TreeGrafter"/>
</dbReference>
<dbReference type="AlphaFoldDB" id="J4I921"/>
<dbReference type="PROSITE" id="PS00028">
    <property type="entry name" value="ZINC_FINGER_C2H2_1"/>
    <property type="match status" value="1"/>
</dbReference>
<evidence type="ECO:0000256" key="1">
    <source>
        <dbReference type="SAM" id="MobiDB-lite"/>
    </source>
</evidence>
<dbReference type="EMBL" id="HE796981">
    <property type="protein sequence ID" value="CCM00401.1"/>
    <property type="molecule type" value="Genomic_DNA"/>
</dbReference>
<evidence type="ECO:0000313" key="4">
    <source>
        <dbReference type="Proteomes" id="UP000006352"/>
    </source>
</evidence>
<dbReference type="Proteomes" id="UP000006352">
    <property type="component" value="Unassembled WGS sequence"/>
</dbReference>
<dbReference type="OrthoDB" id="19329at2759"/>
<feature type="compositionally biased region" description="Basic and acidic residues" evidence="1">
    <location>
        <begin position="336"/>
        <end position="360"/>
    </location>
</feature>
<dbReference type="InterPro" id="IPR040025">
    <property type="entry name" value="Znf622/Rei1/Reh1"/>
</dbReference>
<feature type="domain" description="C2H2-type" evidence="2">
    <location>
        <begin position="96"/>
        <end position="117"/>
    </location>
</feature>
<dbReference type="SUPFAM" id="SSF57667">
    <property type="entry name" value="beta-beta-alpha zinc fingers"/>
    <property type="match status" value="1"/>
</dbReference>
<dbReference type="InterPro" id="IPR013087">
    <property type="entry name" value="Znf_C2H2_type"/>
</dbReference>
<proteinExistence type="predicted"/>
<sequence>MKRRVAGLSPVSAIAFDQKVIERRAEAAPTRSAATHTQRKNLTQNALVSSFPNRPSSPQCAEQPVPLESQASQEHLRPSVDDPTGTNSPQYSPQQCIFCSKLFPSTEINLTHMSAVHSFFVPDVEYLVDLNGLIQYLGDKVLMGLLCIYCNGRGRGFYTPEAVRKHMLAKGHCKIAYDSEDDRLEISDFYDFTTSYPDAVPFRHANSDFRAAESSTPDDEWEDLDEEDGEAEIKVSDEDDDVDQGADTIPENQLTYGDSPYELVLPSGARIGHRELRHYYAQSFPKVPREVKAGDPNSGAALVRRLLSDRSSALVPRQGGFGAFGKGTEVVKARNRGEAKEAGRHVREFRDQRRRSDFKTKVGFRHNNQKHFRDPLLQATYHNTSTLDSVVE</sequence>
<dbReference type="PANTHER" id="PTHR13182:SF8">
    <property type="entry name" value="CYTOPLASMIC 60S SUBUNIT BIOGENESIS FACTOR ZNF622"/>
    <property type="match status" value="1"/>
</dbReference>
<feature type="region of interest" description="Disordered" evidence="1">
    <location>
        <begin position="26"/>
        <end position="89"/>
    </location>
</feature>